<dbReference type="Proteomes" id="UP000198406">
    <property type="component" value="Unassembled WGS sequence"/>
</dbReference>
<protein>
    <recommendedName>
        <fullName evidence="2">PPIase cyclophilin-type domain-containing protein</fullName>
    </recommendedName>
</protein>
<keyword evidence="1" id="KW-0472">Membrane</keyword>
<dbReference type="Pfam" id="PF00160">
    <property type="entry name" value="Pro_isomerase"/>
    <property type="match status" value="1"/>
</dbReference>
<evidence type="ECO:0000313" key="4">
    <source>
        <dbReference type="Proteomes" id="UP000198406"/>
    </source>
</evidence>
<dbReference type="InterPro" id="IPR002130">
    <property type="entry name" value="Cyclophilin-type_PPIase_dom"/>
</dbReference>
<evidence type="ECO:0000259" key="2">
    <source>
        <dbReference type="PROSITE" id="PS50072"/>
    </source>
</evidence>
<name>A0A1Z5JUC2_FISSO</name>
<sequence>MVAVQTKSNRRNQHTPIWIFFAIILIFFAIITLPDWNEPTFQGSTAPPQAKLSGDAIAVKLSDADRSSCPYQRWDDLTLEEKNPQMGPRHMITPPADDKVTLVCCQTTAGPWNIVVHHAWAPNGAERFLQLVQDQYFNTNTVPLMRCVHGFLCQFGLAGPASKVFKQTLPDDPNWLPEGPDHRQHGDVKRFAQGYLAYAGAGKHSRNNQFIVALQPNGRLAGGSPWEVPWGEIVGRHSFETLSKIFTGYGEHGPKQGMLWKEDYLAYVQKEFPRLDSIQSCHVVDQKVFGIGYG</sequence>
<dbReference type="SUPFAM" id="SSF50891">
    <property type="entry name" value="Cyclophilin-like"/>
    <property type="match status" value="1"/>
</dbReference>
<feature type="domain" description="PPIase cyclophilin-type" evidence="2">
    <location>
        <begin position="121"/>
        <end position="245"/>
    </location>
</feature>
<dbReference type="EMBL" id="BDSP01000118">
    <property type="protein sequence ID" value="GAX17644.1"/>
    <property type="molecule type" value="Genomic_DNA"/>
</dbReference>
<dbReference type="AlphaFoldDB" id="A0A1Z5JUC2"/>
<dbReference type="Gene3D" id="2.40.100.10">
    <property type="entry name" value="Cyclophilin-like"/>
    <property type="match status" value="1"/>
</dbReference>
<accession>A0A1Z5JUC2</accession>
<dbReference type="InterPro" id="IPR029000">
    <property type="entry name" value="Cyclophilin-like_dom_sf"/>
</dbReference>
<gene>
    <name evidence="3" type="ORF">FisN_18Lh306</name>
</gene>
<keyword evidence="4" id="KW-1185">Reference proteome</keyword>
<reference evidence="3 4" key="1">
    <citation type="journal article" date="2015" name="Plant Cell">
        <title>Oil accumulation by the oleaginous diatom Fistulifera solaris as revealed by the genome and transcriptome.</title>
        <authorList>
            <person name="Tanaka T."/>
            <person name="Maeda Y."/>
            <person name="Veluchamy A."/>
            <person name="Tanaka M."/>
            <person name="Abida H."/>
            <person name="Marechal E."/>
            <person name="Bowler C."/>
            <person name="Muto M."/>
            <person name="Sunaga Y."/>
            <person name="Tanaka M."/>
            <person name="Yoshino T."/>
            <person name="Taniguchi T."/>
            <person name="Fukuda Y."/>
            <person name="Nemoto M."/>
            <person name="Matsumoto M."/>
            <person name="Wong P.S."/>
            <person name="Aburatani S."/>
            <person name="Fujibuchi W."/>
        </authorList>
    </citation>
    <scope>NUCLEOTIDE SEQUENCE [LARGE SCALE GENOMIC DNA]</scope>
    <source>
        <strain evidence="3 4">JPCC DA0580</strain>
    </source>
</reference>
<evidence type="ECO:0000256" key="1">
    <source>
        <dbReference type="SAM" id="Phobius"/>
    </source>
</evidence>
<keyword evidence="1" id="KW-1133">Transmembrane helix</keyword>
<dbReference type="InParanoid" id="A0A1Z5JUC2"/>
<evidence type="ECO:0000313" key="3">
    <source>
        <dbReference type="EMBL" id="GAX17644.1"/>
    </source>
</evidence>
<dbReference type="OrthoDB" id="200120at2759"/>
<feature type="transmembrane region" description="Helical" evidence="1">
    <location>
        <begin position="17"/>
        <end position="36"/>
    </location>
</feature>
<proteinExistence type="predicted"/>
<comment type="caution">
    <text evidence="3">The sequence shown here is derived from an EMBL/GenBank/DDBJ whole genome shotgun (WGS) entry which is preliminary data.</text>
</comment>
<dbReference type="PROSITE" id="PS50072">
    <property type="entry name" value="CSA_PPIASE_2"/>
    <property type="match status" value="1"/>
</dbReference>
<dbReference type="GO" id="GO:0003755">
    <property type="term" value="F:peptidyl-prolyl cis-trans isomerase activity"/>
    <property type="evidence" value="ECO:0007669"/>
    <property type="project" value="InterPro"/>
</dbReference>
<organism evidence="3 4">
    <name type="scientific">Fistulifera solaris</name>
    <name type="common">Oleaginous diatom</name>
    <dbReference type="NCBI Taxonomy" id="1519565"/>
    <lineage>
        <taxon>Eukaryota</taxon>
        <taxon>Sar</taxon>
        <taxon>Stramenopiles</taxon>
        <taxon>Ochrophyta</taxon>
        <taxon>Bacillariophyta</taxon>
        <taxon>Bacillariophyceae</taxon>
        <taxon>Bacillariophycidae</taxon>
        <taxon>Naviculales</taxon>
        <taxon>Naviculaceae</taxon>
        <taxon>Fistulifera</taxon>
    </lineage>
</organism>
<keyword evidence="1" id="KW-0812">Transmembrane</keyword>